<dbReference type="EMBL" id="UAPV01000001">
    <property type="protein sequence ID" value="SPT69656.1"/>
    <property type="molecule type" value="Genomic_DNA"/>
</dbReference>
<dbReference type="GO" id="GO:1990351">
    <property type="term" value="C:transporter complex"/>
    <property type="evidence" value="ECO:0007669"/>
    <property type="project" value="TreeGrafter"/>
</dbReference>
<evidence type="ECO:0000256" key="3">
    <source>
        <dbReference type="ARBA" id="ARBA00023237"/>
    </source>
</evidence>
<dbReference type="OrthoDB" id="9760225at2"/>
<sequence length="860" mass="97925" precursor="true">MNKSVTNSKYIYSALHVALIAILSFSAQSFAASTYVLKNQTVADFDKNEKATALANSIYMTMQRQSSRRFLLNKHVADSSLLPAKLMHIAATNPWQSAPFMPIPQKDMACYYGVPSYKEPVKYDINTEPVTLEADTVYGDIDGNIVYNGNVQITQADNVLSTDRTTYKSKDQTLVSSGNTVYNAGAYTLQTSSPVRSKLDEQQTRLLDVSYQLNGSVASGKSSLIELDNKNSTLHMEDLRFSTCPAGDNSWTIAAGSVDIDKNSDFGSAKDAKLYVGDIPVFYFPYVSFPITSKRKSGLLYPSGSYSSQDGITFSQPIYFNIAPNYDMTFTPQVMGRRGLVLENELRYMPLVGSYGVLRTTYLPNDTSWQQREETGDSARYLIDLVHTSEFFKGDLKFNLDYQQVRSKDYSFIADIGGENLEVTDDHLKRSFKTTYDRENYNINLEVRKYQSLIPDYIVSSRPFSLMPRVEGEFASVYGPFLFSTKTQITRFESSSGSDYHNFDASRIHVEPALEYQILNTRGTTLSAVGKYFYTGYRQDNIEDLPLDIRRLGFNEIDDSVNRNLYMLSVRGKTTFERKILDLRHTQTLEPEFEYRYIPYKNQDNIVNYDTTDRQSDYYANFSYRNFMGIDRIADNNSITAGFTTRILDPHDRELYRMSVAQTYSIVPTRVTLNPNDSPKKYPRSPLSVNFNASPIEQLTIHGAMAYTNETNEISNYNAFLQYQSDSGYMGQISYRFAREGNRTYDNEKSVDLSQVGLQGRIPLGLNMNMVMASYYDLEQSNNIDFKVALSYEQCCYSATIMYEDYTQTNWDVLERKRDRVLGVQFELKGLGAFNISGDDDPKSTDTHLIPYFNPTSLNR</sequence>
<evidence type="ECO:0000259" key="6">
    <source>
        <dbReference type="Pfam" id="PF04453"/>
    </source>
</evidence>
<gene>
    <name evidence="4 7" type="primary">lptD</name>
    <name evidence="7" type="ORF">NCTC13093_01035</name>
</gene>
<name>A0A2X0V948_9GAMM</name>
<evidence type="ECO:0000313" key="8">
    <source>
        <dbReference type="Proteomes" id="UP000250086"/>
    </source>
</evidence>
<dbReference type="Pfam" id="PF03968">
    <property type="entry name" value="LptD_N"/>
    <property type="match status" value="1"/>
</dbReference>
<dbReference type="Pfam" id="PF04453">
    <property type="entry name" value="LptD"/>
    <property type="match status" value="1"/>
</dbReference>
<dbReference type="AlphaFoldDB" id="A0A2X0V948"/>
<accession>A0A2X0V948</accession>
<evidence type="ECO:0000256" key="1">
    <source>
        <dbReference type="ARBA" id="ARBA00022729"/>
    </source>
</evidence>
<dbReference type="RefSeq" id="WP_113743811.1">
    <property type="nucleotide sequence ID" value="NZ_UAPU01000007.1"/>
</dbReference>
<dbReference type="InterPro" id="IPR007543">
    <property type="entry name" value="LptD_C"/>
</dbReference>
<keyword evidence="1 4" id="KW-0732">Signal</keyword>
<dbReference type="Gene3D" id="2.60.450.10">
    <property type="entry name" value="Lipopolysaccharide (LPS) transport protein A like domain"/>
    <property type="match status" value="1"/>
</dbReference>
<dbReference type="InterPro" id="IPR050218">
    <property type="entry name" value="LptD"/>
</dbReference>
<protein>
    <recommendedName>
        <fullName evidence="4">LPS-assembly protein LptD</fullName>
    </recommendedName>
</protein>
<organism evidence="7 8">
    <name type="scientific">Anaerobiospirillum thomasii</name>
    <dbReference type="NCBI Taxonomy" id="179995"/>
    <lineage>
        <taxon>Bacteria</taxon>
        <taxon>Pseudomonadati</taxon>
        <taxon>Pseudomonadota</taxon>
        <taxon>Gammaproteobacteria</taxon>
        <taxon>Aeromonadales</taxon>
        <taxon>Succinivibrionaceae</taxon>
        <taxon>Anaerobiospirillum</taxon>
    </lineage>
</organism>
<comment type="caution">
    <text evidence="4">Lacks conserved residue(s) required for the propagation of feature annotation.</text>
</comment>
<reference evidence="7 8" key="1">
    <citation type="submission" date="2018-06" db="EMBL/GenBank/DDBJ databases">
        <authorList>
            <consortium name="Pathogen Informatics"/>
            <person name="Doyle S."/>
        </authorList>
    </citation>
    <scope>NUCLEOTIDE SEQUENCE [LARGE SCALE GENOMIC DNA]</scope>
    <source>
        <strain evidence="7 8">NCTC13093</strain>
    </source>
</reference>
<evidence type="ECO:0000256" key="4">
    <source>
        <dbReference type="HAMAP-Rule" id="MF_01411"/>
    </source>
</evidence>
<dbReference type="GO" id="GO:0009279">
    <property type="term" value="C:cell outer membrane"/>
    <property type="evidence" value="ECO:0007669"/>
    <property type="project" value="UniProtKB-SubCell"/>
</dbReference>
<proteinExistence type="inferred from homology"/>
<keyword evidence="3 4" id="KW-0998">Cell outer membrane</keyword>
<evidence type="ECO:0000256" key="2">
    <source>
        <dbReference type="ARBA" id="ARBA00023136"/>
    </source>
</evidence>
<keyword evidence="8" id="KW-1185">Reference proteome</keyword>
<comment type="similarity">
    <text evidence="4">Belongs to the LptD family.</text>
</comment>
<feature type="domain" description="LptD C-terminal" evidence="6">
    <location>
        <begin position="380"/>
        <end position="765"/>
    </location>
</feature>
<comment type="subcellular location">
    <subcellularLocation>
        <location evidence="4">Cell outer membrane</location>
    </subcellularLocation>
</comment>
<evidence type="ECO:0000313" key="7">
    <source>
        <dbReference type="EMBL" id="SPT69656.1"/>
    </source>
</evidence>
<comment type="function">
    <text evidence="4">Together with LptE, is involved in the assembly of lipopolysaccharide (LPS) at the surface of the outer membrane.</text>
</comment>
<dbReference type="HAMAP" id="MF_01411">
    <property type="entry name" value="LPS_assembly_LptD"/>
    <property type="match status" value="1"/>
</dbReference>
<feature type="chain" id="PRO_5016185964" description="LPS-assembly protein LptD" evidence="4">
    <location>
        <begin position="32"/>
        <end position="860"/>
    </location>
</feature>
<dbReference type="GO" id="GO:0043165">
    <property type="term" value="P:Gram-negative-bacterium-type cell outer membrane assembly"/>
    <property type="evidence" value="ECO:0007669"/>
    <property type="project" value="UniProtKB-UniRule"/>
</dbReference>
<dbReference type="Proteomes" id="UP000250086">
    <property type="component" value="Unassembled WGS sequence"/>
</dbReference>
<dbReference type="InterPro" id="IPR005653">
    <property type="entry name" value="OstA-like_N"/>
</dbReference>
<feature type="domain" description="Organic solvent tolerance-like N-terminal" evidence="5">
    <location>
        <begin position="133"/>
        <end position="265"/>
    </location>
</feature>
<dbReference type="PANTHER" id="PTHR30189:SF1">
    <property type="entry name" value="LPS-ASSEMBLY PROTEIN LPTD"/>
    <property type="match status" value="1"/>
</dbReference>
<dbReference type="InterPro" id="IPR020889">
    <property type="entry name" value="LipoPS_assembly_LptD"/>
</dbReference>
<evidence type="ECO:0000259" key="5">
    <source>
        <dbReference type="Pfam" id="PF03968"/>
    </source>
</evidence>
<feature type="signal peptide" evidence="4">
    <location>
        <begin position="1"/>
        <end position="31"/>
    </location>
</feature>
<comment type="subunit">
    <text evidence="4">Component of the lipopolysaccharide transport and assembly complex. Interacts with LptE and LptA.</text>
</comment>
<keyword evidence="2 4" id="KW-0472">Membrane</keyword>
<dbReference type="GO" id="GO:0015920">
    <property type="term" value="P:lipopolysaccharide transport"/>
    <property type="evidence" value="ECO:0007669"/>
    <property type="project" value="InterPro"/>
</dbReference>
<dbReference type="PANTHER" id="PTHR30189">
    <property type="entry name" value="LPS-ASSEMBLY PROTEIN"/>
    <property type="match status" value="1"/>
</dbReference>